<protein>
    <recommendedName>
        <fullName evidence="5">6-phosphogluconolactonase</fullName>
    </recommendedName>
</protein>
<dbReference type="Proteomes" id="UP000015347">
    <property type="component" value="Unassembled WGS sequence"/>
</dbReference>
<evidence type="ECO:0000313" key="4">
    <source>
        <dbReference type="Proteomes" id="UP000015347"/>
    </source>
</evidence>
<dbReference type="PANTHER" id="PTHR30344">
    <property type="entry name" value="6-PHOSPHOGLUCONOLACTONASE-RELATED"/>
    <property type="match status" value="1"/>
</dbReference>
<dbReference type="InterPro" id="IPR011045">
    <property type="entry name" value="N2O_reductase_N"/>
</dbReference>
<dbReference type="InterPro" id="IPR050282">
    <property type="entry name" value="Cycloisomerase_2"/>
</dbReference>
<dbReference type="InterPro" id="IPR015943">
    <property type="entry name" value="WD40/YVTN_repeat-like_dom_sf"/>
</dbReference>
<organism evidence="3 4">
    <name type="scientific">Salipiger mucosus DSM 16094</name>
    <dbReference type="NCBI Taxonomy" id="1123237"/>
    <lineage>
        <taxon>Bacteria</taxon>
        <taxon>Pseudomonadati</taxon>
        <taxon>Pseudomonadota</taxon>
        <taxon>Alphaproteobacteria</taxon>
        <taxon>Rhodobacterales</taxon>
        <taxon>Roseobacteraceae</taxon>
        <taxon>Salipiger</taxon>
    </lineage>
</organism>
<comment type="caution">
    <text evidence="3">The sequence shown here is derived from an EMBL/GenBank/DDBJ whole genome shotgun (WGS) entry which is preliminary data.</text>
</comment>
<dbReference type="STRING" id="1123237.Salmuc_02215"/>
<proteinExistence type="inferred from homology"/>
<keyword evidence="2" id="KW-0313">Glucose metabolism</keyword>
<keyword evidence="4" id="KW-1185">Reference proteome</keyword>
<name>S9QVQ2_9RHOB</name>
<comment type="similarity">
    <text evidence="1">Belongs to the cycloisomerase 2 family.</text>
</comment>
<evidence type="ECO:0000256" key="2">
    <source>
        <dbReference type="ARBA" id="ARBA00022526"/>
    </source>
</evidence>
<dbReference type="EMBL" id="APVH01000015">
    <property type="protein sequence ID" value="EPX83607.1"/>
    <property type="molecule type" value="Genomic_DNA"/>
</dbReference>
<dbReference type="AlphaFoldDB" id="S9QVQ2"/>
<gene>
    <name evidence="3" type="ORF">Salmuc_02215</name>
</gene>
<dbReference type="GO" id="GO:0017057">
    <property type="term" value="F:6-phosphogluconolactonase activity"/>
    <property type="evidence" value="ECO:0007669"/>
    <property type="project" value="TreeGrafter"/>
</dbReference>
<reference evidence="4" key="1">
    <citation type="journal article" date="2014" name="Stand. Genomic Sci.">
        <title>Genome sequence of the exopolysaccharide-producing Salipiger mucosus type strain (DSM 16094(T)), a moderately halophilic member of the Roseobacter clade.</title>
        <authorList>
            <person name="Riedel T."/>
            <person name="Spring S."/>
            <person name="Fiebig A."/>
            <person name="Petersen J."/>
            <person name="Kyrpides N.C."/>
            <person name="Goker M."/>
            <person name="Klenk H.P."/>
        </authorList>
    </citation>
    <scope>NUCLEOTIDE SEQUENCE [LARGE SCALE GENOMIC DNA]</scope>
    <source>
        <strain evidence="4">DSM 16094</strain>
    </source>
</reference>
<evidence type="ECO:0000313" key="3">
    <source>
        <dbReference type="EMBL" id="EPX83607.1"/>
    </source>
</evidence>
<keyword evidence="2" id="KW-0119">Carbohydrate metabolism</keyword>
<dbReference type="GO" id="GO:0006006">
    <property type="term" value="P:glucose metabolic process"/>
    <property type="evidence" value="ECO:0007669"/>
    <property type="project" value="UniProtKB-KW"/>
</dbReference>
<dbReference type="eggNOG" id="COG2706">
    <property type="taxonomic scope" value="Bacteria"/>
</dbReference>
<sequence length="316" mass="33560">MALCALAPVTGAFDVIDKQFLPGGTGSCRGVPMAASADKGRIYVAWRGEAFRLFSFALDRDARRLTCLGGASLPASMCYTTVSSCGQVVLSTSNTGSVIAVSVIDEEGRAGDPLLTQEAFKAHCLVMAANGLAYVTSLRGDFVQSYAFDAARRDLKPLTRLELPEASGPRHIVFTADGTRAYLLSEFAGTLTSLNVDAETGSLSVLDRVEMLPGVKRAWAAELRLGPDQTVLYASERSTSQIFAYRTGTHGGMELIGAVPAPECPTAFDLCVTGRHLVALGEKSGEAWVYRIDGDGLPDRVTRTEIGAVPSWTLAL</sequence>
<dbReference type="GO" id="GO:0005829">
    <property type="term" value="C:cytosol"/>
    <property type="evidence" value="ECO:0007669"/>
    <property type="project" value="TreeGrafter"/>
</dbReference>
<dbReference type="SUPFAM" id="SSF50974">
    <property type="entry name" value="Nitrous oxide reductase, N-terminal domain"/>
    <property type="match status" value="1"/>
</dbReference>
<evidence type="ECO:0008006" key="5">
    <source>
        <dbReference type="Google" id="ProtNLM"/>
    </source>
</evidence>
<dbReference type="Gene3D" id="2.130.10.10">
    <property type="entry name" value="YVTN repeat-like/Quinoprotein amine dehydrogenase"/>
    <property type="match status" value="1"/>
</dbReference>
<evidence type="ECO:0000256" key="1">
    <source>
        <dbReference type="ARBA" id="ARBA00005564"/>
    </source>
</evidence>
<dbReference type="InterPro" id="IPR019405">
    <property type="entry name" value="Lactonase_7-beta_prop"/>
</dbReference>
<dbReference type="Pfam" id="PF10282">
    <property type="entry name" value="Lactonase"/>
    <property type="match status" value="1"/>
</dbReference>
<accession>S9QVQ2</accession>
<dbReference type="PANTHER" id="PTHR30344:SF1">
    <property type="entry name" value="6-PHOSPHOGLUCONOLACTONASE"/>
    <property type="match status" value="1"/>
</dbReference>
<dbReference type="HOGENOM" id="CLU_038716_2_0_5"/>